<proteinExistence type="inferred from homology"/>
<dbReference type="Gene3D" id="1.20.1440.110">
    <property type="entry name" value="acylaminoacyl peptidase"/>
    <property type="match status" value="1"/>
</dbReference>
<feature type="compositionally biased region" description="Pro residues" evidence="2">
    <location>
        <begin position="524"/>
        <end position="542"/>
    </location>
</feature>
<dbReference type="PROSITE" id="PS51318">
    <property type="entry name" value="TAT"/>
    <property type="match status" value="1"/>
</dbReference>
<sequence>MSGRTTKKTKTAKKTKMETTAAVEAPSGALTRRNLLGLAALGVGGGAVLAAQPVAGVSAATAIAGTGIPTSRAAAPAAIVPAPTEVSGLTPFPQQPDLNFQAQFNYGEAAYGAAEVGEVATGVQEVTAAMAAIDGQPLPIYDPYNATFEALAARLATEADAEKAAGRFVSARSKYLRAAGYYTGVLFFVLGTDAPTREAELYGAMQRCWAEAAALLQPVWTRVEIPMTVRFPDASGAPVARTVTVPAYWARAAGDGPKPTVIVNNGSDAQLVDTYAFGGAAALERGYNALMFEGPGQGSLLFEQDVPFTPYWEDVITPLVDFVLAQPETDRDAVALTGWSFGGLLVMRAAAFEHRIKAVVADPVFNDPTVPYDALKGLPNDIWVNDVYANLPAYGLGPERSQAYFRFLLNKRGEIFGQAFHAQALSGVVIQDIEGLLAAIGRYTADQSLFAQVTSHSLLLSYEYDTFFSGQDVTVKGWLTGAASISTHVFTEAEGAQFHCAPMAPQLRNEVVYDWLDEVFAHAPTPPAPPAPPVPPLPPAPAPAAGGGDGALAATGLDAGPIAAIAGGLATAGAGAAVLAGRLSAPARRR</sequence>
<comment type="similarity">
    <text evidence="1">Belongs to the AB hydrolase superfamily. FUS2 hydrolase family.</text>
</comment>
<accession>A0ABT2GJ66</accession>
<comment type="caution">
    <text evidence="4">The sequence shown here is derived from an EMBL/GenBank/DDBJ whole genome shotgun (WGS) entry which is preliminary data.</text>
</comment>
<keyword evidence="5" id="KW-1185">Reference proteome</keyword>
<evidence type="ECO:0000313" key="5">
    <source>
        <dbReference type="Proteomes" id="UP001165580"/>
    </source>
</evidence>
<dbReference type="Gene3D" id="3.40.50.1820">
    <property type="entry name" value="alpha/beta hydrolase"/>
    <property type="match status" value="1"/>
</dbReference>
<name>A0ABT2GJ66_9MICO</name>
<dbReference type="InterPro" id="IPR006311">
    <property type="entry name" value="TAT_signal"/>
</dbReference>
<evidence type="ECO:0000259" key="3">
    <source>
        <dbReference type="Pfam" id="PF12697"/>
    </source>
</evidence>
<evidence type="ECO:0000256" key="2">
    <source>
        <dbReference type="SAM" id="MobiDB-lite"/>
    </source>
</evidence>
<dbReference type="PANTHER" id="PTHR22946:SF12">
    <property type="entry name" value="CONIDIAL PIGMENT BIOSYNTHESIS PROTEIN AYG1 (AFU_ORTHOLOGUE AFUA_2G17550)"/>
    <property type="match status" value="1"/>
</dbReference>
<evidence type="ECO:0000313" key="4">
    <source>
        <dbReference type="EMBL" id="MCS5716261.1"/>
    </source>
</evidence>
<reference evidence="4" key="1">
    <citation type="submission" date="2022-08" db="EMBL/GenBank/DDBJ databases">
        <authorList>
            <person name="Deng Y."/>
            <person name="Han X.-F."/>
            <person name="Zhang Y.-Q."/>
        </authorList>
    </citation>
    <scope>NUCLEOTIDE SEQUENCE</scope>
    <source>
        <strain evidence="4">CPCC 205716</strain>
    </source>
</reference>
<organism evidence="4 5">
    <name type="scientific">Herbiconiux gentiana</name>
    <dbReference type="NCBI Taxonomy" id="2970912"/>
    <lineage>
        <taxon>Bacteria</taxon>
        <taxon>Bacillati</taxon>
        <taxon>Actinomycetota</taxon>
        <taxon>Actinomycetes</taxon>
        <taxon>Micrococcales</taxon>
        <taxon>Microbacteriaceae</taxon>
        <taxon>Herbiconiux</taxon>
    </lineage>
</organism>
<dbReference type="InterPro" id="IPR029058">
    <property type="entry name" value="AB_hydrolase_fold"/>
</dbReference>
<gene>
    <name evidence="4" type="ORF">NVV95_17065</name>
</gene>
<evidence type="ECO:0000256" key="1">
    <source>
        <dbReference type="ARBA" id="ARBA00038115"/>
    </source>
</evidence>
<feature type="domain" description="AB hydrolase-1" evidence="3">
    <location>
        <begin position="280"/>
        <end position="499"/>
    </location>
</feature>
<dbReference type="PANTHER" id="PTHR22946">
    <property type="entry name" value="DIENELACTONE HYDROLASE DOMAIN-CONTAINING PROTEIN-RELATED"/>
    <property type="match status" value="1"/>
</dbReference>
<feature type="region of interest" description="Disordered" evidence="2">
    <location>
        <begin position="524"/>
        <end position="551"/>
    </location>
</feature>
<dbReference type="EMBL" id="JANTEZ010000010">
    <property type="protein sequence ID" value="MCS5716261.1"/>
    <property type="molecule type" value="Genomic_DNA"/>
</dbReference>
<dbReference type="InterPro" id="IPR000073">
    <property type="entry name" value="AB_hydrolase_1"/>
</dbReference>
<dbReference type="Pfam" id="PF12697">
    <property type="entry name" value="Abhydrolase_6"/>
    <property type="match status" value="1"/>
</dbReference>
<protein>
    <submittedName>
        <fullName evidence="4">Acetylxylan esterase</fullName>
    </submittedName>
</protein>
<dbReference type="RefSeq" id="WP_259487760.1">
    <property type="nucleotide sequence ID" value="NZ_JANTEZ010000010.1"/>
</dbReference>
<dbReference type="InterPro" id="IPR050261">
    <property type="entry name" value="FrsA_esterase"/>
</dbReference>
<dbReference type="SUPFAM" id="SSF53474">
    <property type="entry name" value="alpha/beta-Hydrolases"/>
    <property type="match status" value="1"/>
</dbReference>
<dbReference type="Proteomes" id="UP001165580">
    <property type="component" value="Unassembled WGS sequence"/>
</dbReference>